<accession>A0A7W9X253</accession>
<protein>
    <submittedName>
        <fullName evidence="2">Prepilin-type N-terminal cleavage/methylation domain-containing protein</fullName>
    </submittedName>
</protein>
<dbReference type="NCBIfam" id="TIGR02532">
    <property type="entry name" value="IV_pilin_GFxxxE"/>
    <property type="match status" value="1"/>
</dbReference>
<sequence length="184" mass="19260">MNARRCAAYTLTELIFVVAILAIAAAVAIPTAQPVAEFRADAAAGEVVNALRFARENALHSGEQRLFDCDAPANAIAVYALVTARTTTTASNMPVEHPFNRAPYQLTLNAAPAGNNMALVRCTFTFEDNSTATAVAFDGAGKLLRGAGNSPARERVLRAGQVVLGAGNVERTITVDATGRITVS</sequence>
<keyword evidence="3" id="KW-1185">Reference proteome</keyword>
<keyword evidence="1" id="KW-1133">Transmembrane helix</keyword>
<dbReference type="InterPro" id="IPR045584">
    <property type="entry name" value="Pilin-like"/>
</dbReference>
<dbReference type="InterPro" id="IPR012902">
    <property type="entry name" value="N_methyl_site"/>
</dbReference>
<keyword evidence="1" id="KW-0472">Membrane</keyword>
<feature type="transmembrane region" description="Helical" evidence="1">
    <location>
        <begin position="7"/>
        <end position="29"/>
    </location>
</feature>
<gene>
    <name evidence="2" type="ORF">HD842_003208</name>
</gene>
<evidence type="ECO:0000256" key="1">
    <source>
        <dbReference type="SAM" id="Phobius"/>
    </source>
</evidence>
<keyword evidence="1" id="KW-0812">Transmembrane</keyword>
<name>A0A7W9X253_9BURK</name>
<evidence type="ECO:0000313" key="2">
    <source>
        <dbReference type="EMBL" id="MBB6135050.1"/>
    </source>
</evidence>
<reference evidence="2 3" key="1">
    <citation type="submission" date="2020-08" db="EMBL/GenBank/DDBJ databases">
        <title>The Agave Microbiome: Exploring the role of microbial communities in plant adaptations to desert environments.</title>
        <authorList>
            <person name="Partida-Martinez L.P."/>
        </authorList>
    </citation>
    <scope>NUCLEOTIDE SEQUENCE [LARGE SCALE GENOMIC DNA]</scope>
    <source>
        <strain evidence="2 3">AT3.2</strain>
    </source>
</reference>
<evidence type="ECO:0000313" key="3">
    <source>
        <dbReference type="Proteomes" id="UP000540787"/>
    </source>
</evidence>
<proteinExistence type="predicted"/>
<dbReference type="Proteomes" id="UP000540787">
    <property type="component" value="Unassembled WGS sequence"/>
</dbReference>
<dbReference type="AlphaFoldDB" id="A0A7W9X253"/>
<dbReference type="Pfam" id="PF07963">
    <property type="entry name" value="N_methyl"/>
    <property type="match status" value="1"/>
</dbReference>
<dbReference type="Gene3D" id="3.30.700.10">
    <property type="entry name" value="Glycoprotein, Type 4 Pilin"/>
    <property type="match status" value="1"/>
</dbReference>
<dbReference type="SUPFAM" id="SSF54523">
    <property type="entry name" value="Pili subunits"/>
    <property type="match status" value="1"/>
</dbReference>
<dbReference type="EMBL" id="JACHBX010000003">
    <property type="protein sequence ID" value="MBB6135050.1"/>
    <property type="molecule type" value="Genomic_DNA"/>
</dbReference>
<organism evidence="2 3">
    <name type="scientific">Massilia aurea</name>
    <dbReference type="NCBI Taxonomy" id="373040"/>
    <lineage>
        <taxon>Bacteria</taxon>
        <taxon>Pseudomonadati</taxon>
        <taxon>Pseudomonadota</taxon>
        <taxon>Betaproteobacteria</taxon>
        <taxon>Burkholderiales</taxon>
        <taxon>Oxalobacteraceae</taxon>
        <taxon>Telluria group</taxon>
        <taxon>Massilia</taxon>
    </lineage>
</organism>
<comment type="caution">
    <text evidence="2">The sequence shown here is derived from an EMBL/GenBank/DDBJ whole genome shotgun (WGS) entry which is preliminary data.</text>
</comment>
<dbReference type="RefSeq" id="WP_183555699.1">
    <property type="nucleotide sequence ID" value="NZ_JACHBX010000003.1"/>
</dbReference>